<evidence type="ECO:0000313" key="3">
    <source>
        <dbReference type="Proteomes" id="UP000318313"/>
    </source>
</evidence>
<dbReference type="KEGG" id="gfm:Enr17x_18750"/>
<name>A0A518I9W8_9PLAN</name>
<dbReference type="OrthoDB" id="246387at2"/>
<reference evidence="2 3" key="1">
    <citation type="submission" date="2019-03" db="EMBL/GenBank/DDBJ databases">
        <title>Deep-cultivation of Planctomycetes and their phenomic and genomic characterization uncovers novel biology.</title>
        <authorList>
            <person name="Wiegand S."/>
            <person name="Jogler M."/>
            <person name="Boedeker C."/>
            <person name="Pinto D."/>
            <person name="Vollmers J."/>
            <person name="Rivas-Marin E."/>
            <person name="Kohn T."/>
            <person name="Peeters S.H."/>
            <person name="Heuer A."/>
            <person name="Rast P."/>
            <person name="Oberbeckmann S."/>
            <person name="Bunk B."/>
            <person name="Jeske O."/>
            <person name="Meyerdierks A."/>
            <person name="Storesund J.E."/>
            <person name="Kallscheuer N."/>
            <person name="Luecker S."/>
            <person name="Lage O.M."/>
            <person name="Pohl T."/>
            <person name="Merkel B.J."/>
            <person name="Hornburger P."/>
            <person name="Mueller R.-W."/>
            <person name="Bruemmer F."/>
            <person name="Labrenz M."/>
            <person name="Spormann A.M."/>
            <person name="Op den Camp H."/>
            <person name="Overmann J."/>
            <person name="Amann R."/>
            <person name="Jetten M.S.M."/>
            <person name="Mascher T."/>
            <person name="Medema M.H."/>
            <person name="Devos D.P."/>
            <person name="Kaster A.-K."/>
            <person name="Ovreas L."/>
            <person name="Rohde M."/>
            <person name="Galperin M.Y."/>
            <person name="Jogler C."/>
        </authorList>
    </citation>
    <scope>NUCLEOTIDE SEQUENCE [LARGE SCALE GENOMIC DNA]</scope>
    <source>
        <strain evidence="2 3">Enr17</strain>
    </source>
</reference>
<organism evidence="2 3">
    <name type="scientific">Gimesia fumaroli</name>
    <dbReference type="NCBI Taxonomy" id="2527976"/>
    <lineage>
        <taxon>Bacteria</taxon>
        <taxon>Pseudomonadati</taxon>
        <taxon>Planctomycetota</taxon>
        <taxon>Planctomycetia</taxon>
        <taxon>Planctomycetales</taxon>
        <taxon>Planctomycetaceae</taxon>
        <taxon>Gimesia</taxon>
    </lineage>
</organism>
<evidence type="ECO:0000313" key="2">
    <source>
        <dbReference type="EMBL" id="QDV49854.1"/>
    </source>
</evidence>
<feature type="region of interest" description="Disordered" evidence="1">
    <location>
        <begin position="91"/>
        <end position="117"/>
    </location>
</feature>
<dbReference type="AlphaFoldDB" id="A0A518I9W8"/>
<evidence type="ECO:0000256" key="1">
    <source>
        <dbReference type="SAM" id="MobiDB-lite"/>
    </source>
</evidence>
<dbReference type="Proteomes" id="UP000318313">
    <property type="component" value="Chromosome"/>
</dbReference>
<dbReference type="RefSeq" id="WP_145307938.1">
    <property type="nucleotide sequence ID" value="NZ_CP037452.1"/>
</dbReference>
<dbReference type="InterPro" id="IPR015915">
    <property type="entry name" value="Kelch-typ_b-propeller"/>
</dbReference>
<dbReference type="InterPro" id="IPR006652">
    <property type="entry name" value="Kelch_1"/>
</dbReference>
<dbReference type="SUPFAM" id="SSF117281">
    <property type="entry name" value="Kelch motif"/>
    <property type="match status" value="1"/>
</dbReference>
<sequence length="117" mass="12513">MSTQLEQHTVEHHGGTTGTVVGEEYYVIGGNNSPFEHFGTVHMVPYGARHGAACSLDGVIYYCGGWTAGPNKGTFQKSLIAFEPQSGKVQKLADMPASRTARSENSLEGSGNWRGLP</sequence>
<protein>
    <submittedName>
        <fullName evidence="2">Kelch motif protein</fullName>
    </submittedName>
</protein>
<dbReference type="Gene3D" id="2.120.10.80">
    <property type="entry name" value="Kelch-type beta propeller"/>
    <property type="match status" value="1"/>
</dbReference>
<accession>A0A518I9W8</accession>
<keyword evidence="3" id="KW-1185">Reference proteome</keyword>
<gene>
    <name evidence="2" type="ORF">Enr17x_18750</name>
</gene>
<proteinExistence type="predicted"/>
<dbReference type="Pfam" id="PF01344">
    <property type="entry name" value="Kelch_1"/>
    <property type="match status" value="1"/>
</dbReference>
<dbReference type="EMBL" id="CP037452">
    <property type="protein sequence ID" value="QDV49854.1"/>
    <property type="molecule type" value="Genomic_DNA"/>
</dbReference>